<dbReference type="Proteomes" id="UP000588083">
    <property type="component" value="Unassembled WGS sequence"/>
</dbReference>
<dbReference type="AlphaFoldDB" id="A0A6V8Q703"/>
<evidence type="ECO:0000313" key="5">
    <source>
        <dbReference type="Proteomes" id="UP000588083"/>
    </source>
</evidence>
<keyword evidence="5" id="KW-1185">Reference proteome</keyword>
<proteinExistence type="predicted"/>
<dbReference type="Proteomes" id="UP000569018">
    <property type="component" value="Unassembled WGS sequence"/>
</dbReference>
<organism evidence="3 4">
    <name type="scientific">Candidatus Hakubella thermalkaliphila</name>
    <dbReference type="NCBI Taxonomy" id="2754717"/>
    <lineage>
        <taxon>Bacteria</taxon>
        <taxon>Bacillati</taxon>
        <taxon>Actinomycetota</taxon>
        <taxon>Actinomycetota incertae sedis</taxon>
        <taxon>Candidatus Hakubellales</taxon>
        <taxon>Candidatus Hakubellaceae</taxon>
        <taxon>Candidatus Hakubella</taxon>
    </lineage>
</organism>
<reference evidence="4 5" key="1">
    <citation type="journal article" date="2020" name="Front. Microbiol.">
        <title>Single-cell genomics of novel Actinobacteria with the Wood-Ljungdahl pathway discovered in a serpentinizing system.</title>
        <authorList>
            <person name="Merino N."/>
            <person name="Kawai M."/>
            <person name="Boyd E.S."/>
            <person name="Colman D.R."/>
            <person name="McGlynn S.E."/>
            <person name="Nealson K.H."/>
            <person name="Kurokawa K."/>
            <person name="Hongoh Y."/>
        </authorList>
    </citation>
    <scope>NUCLEOTIDE SEQUENCE [LARGE SCALE GENOMIC DNA]</scope>
    <source>
        <strain evidence="2 5">S34</strain>
        <strain evidence="3 4">S47</strain>
    </source>
</reference>
<dbReference type="EMBL" id="BLSD01000174">
    <property type="protein sequence ID" value="GFP40230.1"/>
    <property type="molecule type" value="Genomic_DNA"/>
</dbReference>
<name>A0A6V8Q703_9ACTN</name>
<gene>
    <name evidence="2" type="ORF">HKBW3S34_02365</name>
    <name evidence="3" type="ORF">HKBW3S47_01926</name>
</gene>
<feature type="transmembrane region" description="Helical" evidence="1">
    <location>
        <begin position="77"/>
        <end position="97"/>
    </location>
</feature>
<accession>A0A6V8Q703</accession>
<keyword evidence="1" id="KW-0812">Transmembrane</keyword>
<evidence type="ECO:0000313" key="2">
    <source>
        <dbReference type="EMBL" id="GFP31445.1"/>
    </source>
</evidence>
<keyword evidence="1" id="KW-0472">Membrane</keyword>
<evidence type="ECO:0000313" key="3">
    <source>
        <dbReference type="EMBL" id="GFP40230.1"/>
    </source>
</evidence>
<dbReference type="EMBL" id="BLRZ01000333">
    <property type="protein sequence ID" value="GFP31445.1"/>
    <property type="molecule type" value="Genomic_DNA"/>
</dbReference>
<evidence type="ECO:0000313" key="4">
    <source>
        <dbReference type="Proteomes" id="UP000569018"/>
    </source>
</evidence>
<protein>
    <submittedName>
        <fullName evidence="3">Uncharacterized protein</fullName>
    </submittedName>
</protein>
<keyword evidence="1" id="KW-1133">Transmembrane helix</keyword>
<comment type="caution">
    <text evidence="3">The sequence shown here is derived from an EMBL/GenBank/DDBJ whole genome shotgun (WGS) entry which is preliminary data.</text>
</comment>
<sequence>MLGRPESLSSWKQGHGTLKIGSEDGLERWSKPFKGKAESTFLTFNNNFKILRNDKNKGKGISLVPKSFYITKKYEKLFPLLAIAVPLLAIFYPLVFLGKVPNYMDPMTQFVPIRVFIKNSISSGIFPLWNPYQAGGVTVIGNPQAALLYPINLILSSLGDLKGETLSSTPE</sequence>
<evidence type="ECO:0000256" key="1">
    <source>
        <dbReference type="SAM" id="Phobius"/>
    </source>
</evidence>